<keyword evidence="2" id="KW-0472">Membrane</keyword>
<feature type="transmembrane region" description="Helical" evidence="2">
    <location>
        <begin position="445"/>
        <end position="465"/>
    </location>
</feature>
<dbReference type="SUPFAM" id="SSF82693">
    <property type="entry name" value="Multidrug efflux transporter AcrB pore domain, PN1, PN2, PC1 and PC2 subdomains"/>
    <property type="match status" value="3"/>
</dbReference>
<dbReference type="PANTHER" id="PTHR32063">
    <property type="match status" value="1"/>
</dbReference>
<proteinExistence type="predicted"/>
<feature type="transmembrane region" description="Helical" evidence="2">
    <location>
        <begin position="12"/>
        <end position="37"/>
    </location>
</feature>
<dbReference type="Pfam" id="PF00873">
    <property type="entry name" value="ACR_tran"/>
    <property type="match status" value="1"/>
</dbReference>
<feature type="transmembrane region" description="Helical" evidence="2">
    <location>
        <begin position="918"/>
        <end position="943"/>
    </location>
</feature>
<feature type="transmembrane region" description="Helical" evidence="2">
    <location>
        <begin position="477"/>
        <end position="500"/>
    </location>
</feature>
<protein>
    <submittedName>
        <fullName evidence="3">Acriflavin resistance protein</fullName>
    </submittedName>
</protein>
<feature type="transmembrane region" description="Helical" evidence="2">
    <location>
        <begin position="348"/>
        <end position="367"/>
    </location>
</feature>
<dbReference type="GO" id="GO:0005886">
    <property type="term" value="C:plasma membrane"/>
    <property type="evidence" value="ECO:0007669"/>
    <property type="project" value="TreeGrafter"/>
</dbReference>
<gene>
    <name evidence="3" type="ORF">UBAL3_92050228</name>
</gene>
<dbReference type="AlphaFoldDB" id="C6HXN0"/>
<evidence type="ECO:0000256" key="2">
    <source>
        <dbReference type="SAM" id="Phobius"/>
    </source>
</evidence>
<dbReference type="InterPro" id="IPR001036">
    <property type="entry name" value="Acrflvin-R"/>
</dbReference>
<feature type="transmembrane region" description="Helical" evidence="2">
    <location>
        <begin position="995"/>
        <end position="1018"/>
    </location>
</feature>
<reference evidence="3 4" key="1">
    <citation type="journal article" date="2009" name="Appl. Environ. Microbiol.">
        <title>Community genomic and proteomic analyses of chemoautotrophic iron-oxidizing "Leptospirillum rubarum" (Group II) and "Leptospirillum ferrodiazotrophum" (Group III) bacteria in acid mine drainage biofilms.</title>
        <authorList>
            <person name="Goltsman D.S."/>
            <person name="Denef V.J."/>
            <person name="Singer S.W."/>
            <person name="VerBerkmoes N.C."/>
            <person name="Lefsrud M."/>
            <person name="Mueller R.S."/>
            <person name="Dick G.J."/>
            <person name="Sun C.L."/>
            <person name="Wheeler K.E."/>
            <person name="Zemla A."/>
            <person name="Baker B.J."/>
            <person name="Hauser L."/>
            <person name="Land M."/>
            <person name="Shah M.B."/>
            <person name="Thelen M.P."/>
            <person name="Hettich R.L."/>
            <person name="Banfield J.F."/>
        </authorList>
    </citation>
    <scope>NUCLEOTIDE SEQUENCE [LARGE SCALE GENOMIC DNA]</scope>
</reference>
<feature type="transmembrane region" description="Helical" evidence="2">
    <location>
        <begin position="892"/>
        <end position="912"/>
    </location>
</feature>
<accession>C6HXN0</accession>
<name>C6HXN0_9BACT</name>
<feature type="transmembrane region" description="Helical" evidence="2">
    <location>
        <begin position="401"/>
        <end position="424"/>
    </location>
</feature>
<dbReference type="InterPro" id="IPR027463">
    <property type="entry name" value="AcrB_DN_DC_subdom"/>
</dbReference>
<dbReference type="Gene3D" id="3.30.70.1440">
    <property type="entry name" value="Multidrug efflux transporter AcrB pore domain"/>
    <property type="match status" value="1"/>
</dbReference>
<dbReference type="Gene3D" id="1.20.1640.10">
    <property type="entry name" value="Multidrug efflux transporter AcrB transmembrane domain"/>
    <property type="match status" value="2"/>
</dbReference>
<feature type="compositionally biased region" description="Basic and acidic residues" evidence="1">
    <location>
        <begin position="804"/>
        <end position="813"/>
    </location>
</feature>
<keyword evidence="2" id="KW-0812">Transmembrane</keyword>
<feature type="transmembrane region" description="Helical" evidence="2">
    <location>
        <begin position="374"/>
        <end position="395"/>
    </location>
</feature>
<sequence>MPDKKKSFSLTNLALCHPLPTLLLLLGVITIGILSYLKMGVDLFPRVRFPLVSVTVIDPGDSPEGITRDIVRPLEEKISSLSGILHVHSTVVPGAAILTAVFRDSELESDTRSRVKRVVEDARARFPSSVRSVRVKRVNPTRQPLLWILFPEASSGEGGAADASLRRFVRDTVVPGLSRIKGVERVELLLPPPLEMHLTLSPQSLKSEGGSLTALADWLRDRSREYPAGAVSSDGHETALSVLGEPLKESDLSRLQVPLPSGKTVLLSSLGALSKSSRKKGILFRFDGQPAVALKVFARSGANLVTLSSGIRARLATLAPSKGDSSPAPRFTVLMDRSVEIGKNNRELLETLTLGGCLAVLSILFFLGNVRETVVAAVAIPASILAVFPALHLFGFTLNTLTMLALSLVVGILIDDAIVVVESINRHRAMEESLGEAARNGVGEIARAVVATTFSIVAVFAPMAMMHGVLGEFFREFGWTVSLAVIASLIVSLTVTPVLAGRGAVPGLESSSRLFPAMGRLGVALGDWYERGLMVAMERPILLTLFSLLLLGAALLLATHLPSNLIPEEDRGVFLVHVRVKGSPSLEKTDLRLEVLADSLRKLPAVKSVLSQAGGRQGALPSEGFLYVSLVDPSRRKMTDTQMMDQARKVLAGFSDITGTVSRPGPLGGTGETPAFQCFLLGPDSVRLDRLGQDLAAFLSSQAGIRDARSSSGGAEERLVLHPTPEAMSRFGLTPGRLAGWLSDLSNGKPAGNIETSSGEIPLRVGLVPSALDSVAGLGQLPFFVAPGRSLPLSSLSTIGTESSGERQNRDDQSPSVTVSAEILPPLSLGETMDRVNGWARSALPPSYHLRYAGNADVLRDAKGQILVAILVSIGGVFLILSLLFGSMLLPLVIMVSIPFGVIGSVVALWISGISVNMMGAIGLIILFGLVTKNAILLVDCANRERRLGRGPKEAAIISARTRLRPISMTTFAMVFGMMPMAAGLGAGGRIRESMALVVIGGLLSSMVFTLFLVPVVYARVEGLSARWTPGNSSRLHREEETHGT</sequence>
<evidence type="ECO:0000313" key="4">
    <source>
        <dbReference type="Proteomes" id="UP000009374"/>
    </source>
</evidence>
<feature type="transmembrane region" description="Helical" evidence="2">
    <location>
        <begin position="964"/>
        <end position="983"/>
    </location>
</feature>
<dbReference type="Gene3D" id="3.30.70.1320">
    <property type="entry name" value="Multidrug efflux transporter AcrB pore domain like"/>
    <property type="match status" value="1"/>
</dbReference>
<dbReference type="PRINTS" id="PR00702">
    <property type="entry name" value="ACRIFLAVINRP"/>
</dbReference>
<dbReference type="Proteomes" id="UP000009374">
    <property type="component" value="Unassembled WGS sequence"/>
</dbReference>
<evidence type="ECO:0000313" key="3">
    <source>
        <dbReference type="EMBL" id="EES52859.1"/>
    </source>
</evidence>
<feature type="transmembrane region" description="Helical" evidence="2">
    <location>
        <begin position="866"/>
        <end position="885"/>
    </location>
</feature>
<dbReference type="PANTHER" id="PTHR32063:SF0">
    <property type="entry name" value="SWARMING MOTILITY PROTEIN SWRC"/>
    <property type="match status" value="1"/>
</dbReference>
<organism evidence="3 4">
    <name type="scientific">Leptospirillum ferrodiazotrophum</name>
    <dbReference type="NCBI Taxonomy" id="412449"/>
    <lineage>
        <taxon>Bacteria</taxon>
        <taxon>Pseudomonadati</taxon>
        <taxon>Nitrospirota</taxon>
        <taxon>Nitrospiria</taxon>
        <taxon>Nitrospirales</taxon>
        <taxon>Nitrospiraceae</taxon>
        <taxon>Leptospirillum</taxon>
    </lineage>
</organism>
<dbReference type="GO" id="GO:0042910">
    <property type="term" value="F:xenobiotic transmembrane transporter activity"/>
    <property type="evidence" value="ECO:0007669"/>
    <property type="project" value="TreeGrafter"/>
</dbReference>
<dbReference type="SUPFAM" id="SSF82714">
    <property type="entry name" value="Multidrug efflux transporter AcrB TolC docking domain, DN and DC subdomains"/>
    <property type="match status" value="1"/>
</dbReference>
<feature type="region of interest" description="Disordered" evidence="1">
    <location>
        <begin position="796"/>
        <end position="817"/>
    </location>
</feature>
<keyword evidence="4" id="KW-1185">Reference proteome</keyword>
<dbReference type="EMBL" id="GG693873">
    <property type="protein sequence ID" value="EES52859.1"/>
    <property type="molecule type" value="Genomic_DNA"/>
</dbReference>
<feature type="transmembrane region" description="Helical" evidence="2">
    <location>
        <begin position="541"/>
        <end position="561"/>
    </location>
</feature>
<evidence type="ECO:0000256" key="1">
    <source>
        <dbReference type="SAM" id="MobiDB-lite"/>
    </source>
</evidence>
<dbReference type="SUPFAM" id="SSF82866">
    <property type="entry name" value="Multidrug efflux transporter AcrB transmembrane domain"/>
    <property type="match status" value="2"/>
</dbReference>
<dbReference type="Gene3D" id="3.30.70.1430">
    <property type="entry name" value="Multidrug efflux transporter AcrB pore domain"/>
    <property type="match status" value="2"/>
</dbReference>
<keyword evidence="2" id="KW-1133">Transmembrane helix</keyword>
<dbReference type="Gene3D" id="3.30.2090.10">
    <property type="entry name" value="Multidrug efflux transporter AcrB TolC docking domain, DN and DC subdomains"/>
    <property type="match status" value="2"/>
</dbReference>